<name>A0AA37HM99_9HYPH</name>
<proteinExistence type="predicted"/>
<evidence type="ECO:0000313" key="3">
    <source>
        <dbReference type="Proteomes" id="UP001055108"/>
    </source>
</evidence>
<reference evidence="2" key="2">
    <citation type="submission" date="2021-08" db="EMBL/GenBank/DDBJ databases">
        <authorList>
            <person name="Tani A."/>
            <person name="Ola A."/>
            <person name="Ogura Y."/>
            <person name="Katsura K."/>
            <person name="Hayashi T."/>
        </authorList>
    </citation>
    <scope>NUCLEOTIDE SEQUENCE</scope>
    <source>
        <strain evidence="2">NBRC 103626</strain>
    </source>
</reference>
<comment type="caution">
    <text evidence="2">The sequence shown here is derived from an EMBL/GenBank/DDBJ whole genome shotgun (WGS) entry which is preliminary data.</text>
</comment>
<dbReference type="EMBL" id="BPQM01000012">
    <property type="protein sequence ID" value="GJD77452.1"/>
    <property type="molecule type" value="Genomic_DNA"/>
</dbReference>
<feature type="region of interest" description="Disordered" evidence="1">
    <location>
        <begin position="35"/>
        <end position="67"/>
    </location>
</feature>
<protein>
    <submittedName>
        <fullName evidence="2">Uncharacterized protein</fullName>
    </submittedName>
</protein>
<accession>A0AA37HM99</accession>
<keyword evidence="3" id="KW-1185">Reference proteome</keyword>
<organism evidence="2 3">
    <name type="scientific">Methylobacterium gregans</name>
    <dbReference type="NCBI Taxonomy" id="374424"/>
    <lineage>
        <taxon>Bacteria</taxon>
        <taxon>Pseudomonadati</taxon>
        <taxon>Pseudomonadota</taxon>
        <taxon>Alphaproteobacteria</taxon>
        <taxon>Hyphomicrobiales</taxon>
        <taxon>Methylobacteriaceae</taxon>
        <taxon>Methylobacterium</taxon>
    </lineage>
</organism>
<reference evidence="2" key="1">
    <citation type="journal article" date="2016" name="Front. Microbiol.">
        <title>Genome Sequence of the Piezophilic, Mesophilic Sulfate-Reducing Bacterium Desulfovibrio indicus J2T.</title>
        <authorList>
            <person name="Cao J."/>
            <person name="Maignien L."/>
            <person name="Shao Z."/>
            <person name="Alain K."/>
            <person name="Jebbar M."/>
        </authorList>
    </citation>
    <scope>NUCLEOTIDE SEQUENCE</scope>
    <source>
        <strain evidence="2">NBRC 103626</strain>
    </source>
</reference>
<gene>
    <name evidence="2" type="ORF">NBEOAGPD_0657</name>
</gene>
<sequence>MPVTAPDLNATSRPPPSEVEAACAVRTLARTETFMPMNPATPESTAPIRKPTATLIPRKTASTTKSTIPTTPIVAYCRRR</sequence>
<evidence type="ECO:0000313" key="2">
    <source>
        <dbReference type="EMBL" id="GJD77452.1"/>
    </source>
</evidence>
<dbReference type="Proteomes" id="UP001055108">
    <property type="component" value="Unassembled WGS sequence"/>
</dbReference>
<evidence type="ECO:0000256" key="1">
    <source>
        <dbReference type="SAM" id="MobiDB-lite"/>
    </source>
</evidence>
<dbReference type="AlphaFoldDB" id="A0AA37HM99"/>